<keyword evidence="5" id="KW-1185">Reference proteome</keyword>
<dbReference type="GO" id="GO:0005634">
    <property type="term" value="C:nucleus"/>
    <property type="evidence" value="ECO:0007669"/>
    <property type="project" value="InterPro"/>
</dbReference>
<dbReference type="EMBL" id="JANBUY010000034">
    <property type="protein sequence ID" value="KAJ2866618.1"/>
    <property type="molecule type" value="Genomic_DNA"/>
</dbReference>
<comment type="similarity">
    <text evidence="1 2">Belongs to the nucleosome assembly protein (NAP) family.</text>
</comment>
<feature type="region of interest" description="Disordered" evidence="3">
    <location>
        <begin position="1"/>
        <end position="26"/>
    </location>
</feature>
<dbReference type="Proteomes" id="UP001140074">
    <property type="component" value="Unassembled WGS sequence"/>
</dbReference>
<organism evidence="4 5">
    <name type="scientific">Coemansia aciculifera</name>
    <dbReference type="NCBI Taxonomy" id="417176"/>
    <lineage>
        <taxon>Eukaryota</taxon>
        <taxon>Fungi</taxon>
        <taxon>Fungi incertae sedis</taxon>
        <taxon>Zoopagomycota</taxon>
        <taxon>Kickxellomycotina</taxon>
        <taxon>Kickxellomycetes</taxon>
        <taxon>Kickxellales</taxon>
        <taxon>Kickxellaceae</taxon>
        <taxon>Coemansia</taxon>
    </lineage>
</organism>
<protein>
    <submittedName>
        <fullName evidence="4">Histone chaperone</fullName>
    </submittedName>
</protein>
<dbReference type="InterPro" id="IPR002164">
    <property type="entry name" value="NAP_family"/>
</dbReference>
<dbReference type="SUPFAM" id="SSF143113">
    <property type="entry name" value="NAP-like"/>
    <property type="match status" value="1"/>
</dbReference>
<proteinExistence type="inferred from homology"/>
<dbReference type="Pfam" id="PF00956">
    <property type="entry name" value="NAP"/>
    <property type="match status" value="1"/>
</dbReference>
<accession>A0A9W8IMW1</accession>
<dbReference type="InterPro" id="IPR037231">
    <property type="entry name" value="NAP-like_sf"/>
</dbReference>
<gene>
    <name evidence="4" type="primary">NAP1</name>
    <name evidence="4" type="ORF">GGH94_001425</name>
</gene>
<dbReference type="GO" id="GO:0006334">
    <property type="term" value="P:nucleosome assembly"/>
    <property type="evidence" value="ECO:0007669"/>
    <property type="project" value="InterPro"/>
</dbReference>
<dbReference type="FunFam" id="1.20.5.1500:FF:000001">
    <property type="entry name" value="Nucleosome assembly protein 1-like 1"/>
    <property type="match status" value="1"/>
</dbReference>
<evidence type="ECO:0000256" key="1">
    <source>
        <dbReference type="ARBA" id="ARBA00009947"/>
    </source>
</evidence>
<feature type="compositionally biased region" description="Acidic residues" evidence="3">
    <location>
        <begin position="354"/>
        <end position="389"/>
    </location>
</feature>
<reference evidence="4" key="1">
    <citation type="submission" date="2022-07" db="EMBL/GenBank/DDBJ databases">
        <title>Phylogenomic reconstructions and comparative analyses of Kickxellomycotina fungi.</title>
        <authorList>
            <person name="Reynolds N.K."/>
            <person name="Stajich J.E."/>
            <person name="Barry K."/>
            <person name="Grigoriev I.V."/>
            <person name="Crous P."/>
            <person name="Smith M.E."/>
        </authorList>
    </citation>
    <scope>NUCLEOTIDE SEQUENCE</scope>
    <source>
        <strain evidence="4">RSA 476</strain>
    </source>
</reference>
<feature type="region of interest" description="Disordered" evidence="3">
    <location>
        <begin position="150"/>
        <end position="169"/>
    </location>
</feature>
<dbReference type="AlphaFoldDB" id="A0A9W8IMW1"/>
<name>A0A9W8IMW1_9FUNG</name>
<evidence type="ECO:0000313" key="5">
    <source>
        <dbReference type="Proteomes" id="UP001140074"/>
    </source>
</evidence>
<feature type="region of interest" description="Disordered" evidence="3">
    <location>
        <begin position="354"/>
        <end position="407"/>
    </location>
</feature>
<evidence type="ECO:0000256" key="2">
    <source>
        <dbReference type="RuleBase" id="RU003876"/>
    </source>
</evidence>
<dbReference type="PANTHER" id="PTHR11875">
    <property type="entry name" value="TESTIS-SPECIFIC Y-ENCODED PROTEIN"/>
    <property type="match status" value="1"/>
</dbReference>
<sequence length="407" mass="45962">MSGNKGVNIKSDGEKATEAPTPQNTPIFTAPIAAAAAAAAGAGVEEDALRTAAQNPALLNMLQGRLGSLIGASSGYVESLPKVVRERIDVLKYLQQQHTDIDQQLHLEIYELEKKYNRLYAPLYERRTTIVQGTEEPTDVEKEEGAKIAAAEAEEDKAKPSGIKDEEEEEAPAVGIPEFWLTALRNHPQLGELITERDEEAIKHLRDLRLSYLEDKPGFKLEFIFGENEFFTNSVLTKTYFYEQSEVTGELEFGSAQGTEISWKPENDLSVTVETKKQRHKTTNRTRVVKKTVPAETFFSFFSTVDEPDSDDDTEEADETRDRIELDYELAEEIKEKIIPNAVDWFTGKALEYEGLEEEDYEDEFMDDYYDDEDDDDEDDDEDDDDEDDALPRSAKDAAEPPQCKNQ</sequence>
<dbReference type="Gene3D" id="1.20.5.1500">
    <property type="match status" value="1"/>
</dbReference>
<dbReference type="Gene3D" id="3.30.1120.90">
    <property type="entry name" value="Nucleosome assembly protein"/>
    <property type="match status" value="1"/>
</dbReference>
<comment type="caution">
    <text evidence="4">The sequence shown here is derived from an EMBL/GenBank/DDBJ whole genome shotgun (WGS) entry which is preliminary data.</text>
</comment>
<feature type="compositionally biased region" description="Basic and acidic residues" evidence="3">
    <location>
        <begin position="390"/>
        <end position="399"/>
    </location>
</feature>
<evidence type="ECO:0000313" key="4">
    <source>
        <dbReference type="EMBL" id="KAJ2866618.1"/>
    </source>
</evidence>
<evidence type="ECO:0000256" key="3">
    <source>
        <dbReference type="SAM" id="MobiDB-lite"/>
    </source>
</evidence>